<feature type="signal peptide" evidence="1">
    <location>
        <begin position="1"/>
        <end position="22"/>
    </location>
</feature>
<dbReference type="EMBL" id="JBHUDG010000020">
    <property type="protein sequence ID" value="MFD1630795.1"/>
    <property type="molecule type" value="Genomic_DNA"/>
</dbReference>
<proteinExistence type="predicted"/>
<keyword evidence="3" id="KW-1185">Reference proteome</keyword>
<feature type="chain" id="PRO_5046400941" evidence="1">
    <location>
        <begin position="23"/>
        <end position="835"/>
    </location>
</feature>
<dbReference type="NCBIfam" id="TIGR04183">
    <property type="entry name" value="Por_Secre_tail"/>
    <property type="match status" value="1"/>
</dbReference>
<dbReference type="InterPro" id="IPR013783">
    <property type="entry name" value="Ig-like_fold"/>
</dbReference>
<keyword evidence="1" id="KW-0732">Signal</keyword>
<evidence type="ECO:0000313" key="2">
    <source>
        <dbReference type="EMBL" id="MFD1630795.1"/>
    </source>
</evidence>
<organism evidence="2 3">
    <name type="scientific">Pseudopedobacter beijingensis</name>
    <dbReference type="NCBI Taxonomy" id="1207056"/>
    <lineage>
        <taxon>Bacteria</taxon>
        <taxon>Pseudomonadati</taxon>
        <taxon>Bacteroidota</taxon>
        <taxon>Sphingobacteriia</taxon>
        <taxon>Sphingobacteriales</taxon>
        <taxon>Sphingobacteriaceae</taxon>
        <taxon>Pseudopedobacter</taxon>
    </lineage>
</organism>
<reference evidence="3" key="1">
    <citation type="journal article" date="2019" name="Int. J. Syst. Evol. Microbiol.">
        <title>The Global Catalogue of Microorganisms (GCM) 10K type strain sequencing project: providing services to taxonomists for standard genome sequencing and annotation.</title>
        <authorList>
            <consortium name="The Broad Institute Genomics Platform"/>
            <consortium name="The Broad Institute Genome Sequencing Center for Infectious Disease"/>
            <person name="Wu L."/>
            <person name="Ma J."/>
        </authorList>
    </citation>
    <scope>NUCLEOTIDE SEQUENCE [LARGE SCALE GENOMIC DNA]</scope>
    <source>
        <strain evidence="3">CCUG 53762</strain>
    </source>
</reference>
<dbReference type="RefSeq" id="WP_379663174.1">
    <property type="nucleotide sequence ID" value="NZ_JBHUDG010000020.1"/>
</dbReference>
<dbReference type="Gene3D" id="2.60.40.10">
    <property type="entry name" value="Immunoglobulins"/>
    <property type="match status" value="1"/>
</dbReference>
<dbReference type="InterPro" id="IPR026444">
    <property type="entry name" value="Secre_tail"/>
</dbReference>
<dbReference type="Gene3D" id="2.60.120.260">
    <property type="entry name" value="Galactose-binding domain-like"/>
    <property type="match status" value="1"/>
</dbReference>
<accession>A0ABW4IDI5</accession>
<protein>
    <submittedName>
        <fullName evidence="2">T9SS type A sorting domain-containing protein</fullName>
    </submittedName>
</protein>
<dbReference type="InterPro" id="IPR008979">
    <property type="entry name" value="Galactose-bd-like_sf"/>
</dbReference>
<evidence type="ECO:0000313" key="3">
    <source>
        <dbReference type="Proteomes" id="UP001597118"/>
    </source>
</evidence>
<comment type="caution">
    <text evidence="2">The sequence shown here is derived from an EMBL/GenBank/DDBJ whole genome shotgun (WGS) entry which is preliminary data.</text>
</comment>
<dbReference type="SUPFAM" id="SSF49785">
    <property type="entry name" value="Galactose-binding domain-like"/>
    <property type="match status" value="1"/>
</dbReference>
<sequence>MKNLFVKLCYLLCFLCPQFSLAQSLLVENLSGPITPNEIQAFKTYMNAKVNPDPNKNDGNIWVYGNNGKAIEACGLMYEATGDIDILNRMIHYCDMASAGRNDLKPESEGGQKIVWTGNIEPVWPSDVTEVPARAGVEQGQVLSHMVYCSLLILQNPGIWNLSIPNQQGALAQTYKQRALKYIQESNYVMDSWILPRFIRTNDRNRYYFPGAPNTYKPNDPAPWNQAFMLTNAFVRLTQCHLILNDDPSRITLYDDIVKPNLEWFFSETQPRKSKEGNNVKLFLYAIGGSVEDANHLAYDVEGLYIAYKTDRYGIKFEDLVPFANTYIDMVLGIPQPNGTYAGRIDGTVGSGNSGGDNYVRDEYFYLPTFRPDQFTRMANINISAGRIASYPQGTARLLWQKQQRYLGSLPNQSNLPEQAYGLLPGDKSVAVSLNVDLKWTGSTNTKSYKVFFGSDKGNLQEQGEVTDYTFRIENLDELTTYFWRIDAINEQGTITGEINEFKTLSLNITVPDPNSSYRITGNGGIITAQYEGTVNGTKNENYPNLIDLNTNTKYFIAQKKLWVQYQSPTPEILSFYEIASANDTPTRDPKDWILYGSNDGITWNILDQQTDQVFSERFEKRYFVVDATTAYKYYKLDITANSGASQIQFSEWNLYRVNTTAIIMSSFKAYSTDYGIDLEWKANNIKENTLFQVLRRDNTDSSFQILGEIKATNVDYYTFRDRLPVIGVNYYLIRQMNPDNHISDSDIVAVDYFTNSKLSLYVKEGMLYFISNALLVENISISLFNIDGRKLLVKHFSHPTVGSEVPLEITLKPGVYISQINTDSEVISNKIIVH</sequence>
<evidence type="ECO:0000256" key="1">
    <source>
        <dbReference type="SAM" id="SignalP"/>
    </source>
</evidence>
<gene>
    <name evidence="2" type="ORF">ACFSAH_12970</name>
</gene>
<dbReference type="Proteomes" id="UP001597118">
    <property type="component" value="Unassembled WGS sequence"/>
</dbReference>
<name>A0ABW4IDI5_9SPHI</name>